<keyword evidence="2" id="KW-1185">Reference proteome</keyword>
<proteinExistence type="predicted"/>
<dbReference type="AlphaFoldDB" id="A0A8J3I091"/>
<gene>
    <name evidence="1" type="ORF">KSX_13370</name>
</gene>
<protein>
    <submittedName>
        <fullName evidence="1">Uncharacterized protein</fullName>
    </submittedName>
</protein>
<sequence length="172" mass="19681">MMRRWLFLALTLSLAIIVGVFGLRTYVSRVISPPQPVLKVMAKSLYKYEMCAQAYAFAYADASNPYKTDYTFADPFRKARDTIIPHMLDYNPQTRTVNFSVDVIIPEVNTYHLPLAGVHEEDGVFVLLPDQGQHLQRTQMPQFILASLLHGRVAIVNYTCPQKWSWAMAHTE</sequence>
<accession>A0A8J3I091</accession>
<name>A0A8J3I091_9CHLR</name>
<dbReference type="EMBL" id="BNJF01000001">
    <property type="protein sequence ID" value="GHO43174.1"/>
    <property type="molecule type" value="Genomic_DNA"/>
</dbReference>
<evidence type="ECO:0000313" key="2">
    <source>
        <dbReference type="Proteomes" id="UP000612362"/>
    </source>
</evidence>
<reference evidence="1" key="1">
    <citation type="submission" date="2020-10" db="EMBL/GenBank/DDBJ databases">
        <title>Taxonomic study of unclassified bacteria belonging to the class Ktedonobacteria.</title>
        <authorList>
            <person name="Yabe S."/>
            <person name="Wang C.M."/>
            <person name="Zheng Y."/>
            <person name="Sakai Y."/>
            <person name="Cavaletti L."/>
            <person name="Monciardini P."/>
            <person name="Donadio S."/>
        </authorList>
    </citation>
    <scope>NUCLEOTIDE SEQUENCE</scope>
    <source>
        <strain evidence="1">SOSP1-1</strain>
    </source>
</reference>
<dbReference type="Proteomes" id="UP000612362">
    <property type="component" value="Unassembled WGS sequence"/>
</dbReference>
<comment type="caution">
    <text evidence="1">The sequence shown here is derived from an EMBL/GenBank/DDBJ whole genome shotgun (WGS) entry which is preliminary data.</text>
</comment>
<organism evidence="1 2">
    <name type="scientific">Ktedonospora formicarum</name>
    <dbReference type="NCBI Taxonomy" id="2778364"/>
    <lineage>
        <taxon>Bacteria</taxon>
        <taxon>Bacillati</taxon>
        <taxon>Chloroflexota</taxon>
        <taxon>Ktedonobacteria</taxon>
        <taxon>Ktedonobacterales</taxon>
        <taxon>Ktedonobacteraceae</taxon>
        <taxon>Ktedonospora</taxon>
    </lineage>
</organism>
<evidence type="ECO:0000313" key="1">
    <source>
        <dbReference type="EMBL" id="GHO43174.1"/>
    </source>
</evidence>